<proteinExistence type="predicted"/>
<name>A0A193QH49_SODGM</name>
<dbReference type="Proteomes" id="UP000245838">
    <property type="component" value="Chromosome sggmmb4_Chromosome"/>
</dbReference>
<evidence type="ECO:0000313" key="2">
    <source>
        <dbReference type="Proteomes" id="UP000245838"/>
    </source>
</evidence>
<evidence type="ECO:0000313" key="1">
    <source>
        <dbReference type="EMBL" id="CRL44514.1"/>
    </source>
</evidence>
<gene>
    <name evidence="1" type="ORF">SGGMMB4_01643</name>
</gene>
<protein>
    <submittedName>
        <fullName evidence="1">Uncharacterized protein</fullName>
    </submittedName>
</protein>
<reference evidence="1 2" key="1">
    <citation type="submission" date="2015-05" db="EMBL/GenBank/DDBJ databases">
        <authorList>
            <person name="Goodhead I."/>
        </authorList>
    </citation>
    <scope>NUCLEOTIDE SEQUENCE [LARGE SCALE GENOMIC DNA]</scope>
    <source>
        <strain evidence="2">morsitans</strain>
    </source>
</reference>
<dbReference type="RefSeq" id="WP_166506494.1">
    <property type="nucleotide sequence ID" value="NZ_LN854557.1"/>
</dbReference>
<organism evidence="1 2">
    <name type="scientific">Sodalis glossinidius (strain morsitans)</name>
    <dbReference type="NCBI Taxonomy" id="343509"/>
    <lineage>
        <taxon>Bacteria</taxon>
        <taxon>Pseudomonadati</taxon>
        <taxon>Pseudomonadota</taxon>
        <taxon>Gammaproteobacteria</taxon>
        <taxon>Enterobacterales</taxon>
        <taxon>Bruguierivoracaceae</taxon>
        <taxon>Sodalis</taxon>
    </lineage>
</organism>
<sequence length="74" mass="8489">MSAVGNYALIKNKTIYVENIIVANDDFHLEGYYTVRYGAEVFCEIGMYYNKNSNLFYDDPEFTAINGKKIKASE</sequence>
<accession>A0A193QH49</accession>
<dbReference type="AlphaFoldDB" id="A0A193QH49"/>
<dbReference type="EMBL" id="LN854557">
    <property type="protein sequence ID" value="CRL44514.1"/>
    <property type="molecule type" value="Genomic_DNA"/>
</dbReference>